<sequence>MNMNPPMNEASGLKPCDASRTALDRDGEEIRLVTLTGSRADSSGAVYGSSKQDIVKCHLWHFSFRWENHTTDSATPLNWAQAEPSLSGEKISQDIEFAALSYAWGDPTKTKAIEVDGVRVSVTANLEAALRALRDFTPIRNGCALWIDALCINQRDVQERSEQVGRMRDIYRLARAVVIWTGTEADGSGKAFELLHTMSRSWQDETHEDLASAVRSGTGSIAPGSWAALTAFMQRPYWNRLWILQEIAMGNRSTPIVCGSHVITWGELYDALNDFASRYVDVVFAKVDLESRAAGIQSNGLKRNHLIQLNLQQRDQYVIDEDGTPERLLPILDIGRKCLVSDDKDRVYGVLGMLPGSIRRQIKPNYAKSIEDIYLEFAVAVIDARKDLLLLEECIWSQDRNMPSWVPDWRLSDSNRLFSGRPTYSCARGIAGSPNFSADHKLLRCTGILVDIIDGLGATYFEGVSFKKDHDGISQPRNDKNPYGDESGQRRAVWQMLIGNRTPTGKTAGTELASLLECPLEDLDEARTSVPWRGRAALNSLLEANRHLQVGSRTLGSFFATANSIDSDPPEARLALERMFRMWRTRRPIVTAKGCLGVGPSAARLGDEIWIVAGCDLPLVLRNTPGTGREIVGCCYLQGFMEGEILNTELAARVQTLEIC</sequence>
<dbReference type="EMBL" id="LFZN01000012">
    <property type="protein sequence ID" value="KXT05545.1"/>
    <property type="molecule type" value="Genomic_DNA"/>
</dbReference>
<dbReference type="PANTHER" id="PTHR24148:SF73">
    <property type="entry name" value="HET DOMAIN PROTEIN (AFU_ORTHOLOGUE AFUA_8G01020)"/>
    <property type="match status" value="1"/>
</dbReference>
<keyword evidence="3" id="KW-1185">Reference proteome</keyword>
<dbReference type="Pfam" id="PF26639">
    <property type="entry name" value="Het-6_barrel"/>
    <property type="match status" value="1"/>
</dbReference>
<name>A0A139HST1_9PEZI</name>
<evidence type="ECO:0000259" key="1">
    <source>
        <dbReference type="Pfam" id="PF06985"/>
    </source>
</evidence>
<dbReference type="AlphaFoldDB" id="A0A139HST1"/>
<evidence type="ECO:0000313" key="2">
    <source>
        <dbReference type="EMBL" id="KXT05545.1"/>
    </source>
</evidence>
<dbReference type="STRING" id="321146.A0A139HST1"/>
<reference evidence="2 3" key="1">
    <citation type="submission" date="2015-07" db="EMBL/GenBank/DDBJ databases">
        <title>Comparative genomics of the Sigatoka disease complex on banana suggests a link between parallel evolutionary changes in Pseudocercospora fijiensis and Pseudocercospora eumusae and increased virulence on the banana host.</title>
        <authorList>
            <person name="Chang T.-C."/>
            <person name="Salvucci A."/>
            <person name="Crous P.W."/>
            <person name="Stergiopoulos I."/>
        </authorList>
    </citation>
    <scope>NUCLEOTIDE SEQUENCE [LARGE SCALE GENOMIC DNA]</scope>
    <source>
        <strain evidence="2 3">CBS 114824</strain>
    </source>
</reference>
<comment type="caution">
    <text evidence="2">The sequence shown here is derived from an EMBL/GenBank/DDBJ whole genome shotgun (WGS) entry which is preliminary data.</text>
</comment>
<proteinExistence type="predicted"/>
<organism evidence="2 3">
    <name type="scientific">Pseudocercospora eumusae</name>
    <dbReference type="NCBI Taxonomy" id="321146"/>
    <lineage>
        <taxon>Eukaryota</taxon>
        <taxon>Fungi</taxon>
        <taxon>Dikarya</taxon>
        <taxon>Ascomycota</taxon>
        <taxon>Pezizomycotina</taxon>
        <taxon>Dothideomycetes</taxon>
        <taxon>Dothideomycetidae</taxon>
        <taxon>Mycosphaerellales</taxon>
        <taxon>Mycosphaerellaceae</taxon>
        <taxon>Pseudocercospora</taxon>
    </lineage>
</organism>
<dbReference type="Pfam" id="PF06985">
    <property type="entry name" value="HET"/>
    <property type="match status" value="1"/>
</dbReference>
<dbReference type="InterPro" id="IPR010730">
    <property type="entry name" value="HET"/>
</dbReference>
<protein>
    <recommendedName>
        <fullName evidence="1">Heterokaryon incompatibility domain-containing protein</fullName>
    </recommendedName>
</protein>
<dbReference type="Proteomes" id="UP000070133">
    <property type="component" value="Unassembled WGS sequence"/>
</dbReference>
<gene>
    <name evidence="2" type="ORF">AC578_3687</name>
</gene>
<evidence type="ECO:0000313" key="3">
    <source>
        <dbReference type="Proteomes" id="UP000070133"/>
    </source>
</evidence>
<dbReference type="PANTHER" id="PTHR24148">
    <property type="entry name" value="ANKYRIN REPEAT DOMAIN-CONTAINING PROTEIN 39 HOMOLOG-RELATED"/>
    <property type="match status" value="1"/>
</dbReference>
<feature type="domain" description="Heterokaryon incompatibility" evidence="1">
    <location>
        <begin position="97"/>
        <end position="246"/>
    </location>
</feature>
<dbReference type="OrthoDB" id="5303367at2759"/>
<accession>A0A139HST1</accession>
<dbReference type="InterPro" id="IPR052895">
    <property type="entry name" value="HetReg/Transcr_Mod"/>
</dbReference>